<name>A0AAN7SPP5_9COLE</name>
<dbReference type="AlphaFoldDB" id="A0AAN7SPP5"/>
<dbReference type="PROSITE" id="PS50280">
    <property type="entry name" value="SET"/>
    <property type="match status" value="1"/>
</dbReference>
<feature type="repeat" description="ANK" evidence="5">
    <location>
        <begin position="791"/>
        <end position="823"/>
    </location>
</feature>
<feature type="region of interest" description="Disordered" evidence="6">
    <location>
        <begin position="227"/>
        <end position="283"/>
    </location>
</feature>
<dbReference type="PROSITE" id="PS50088">
    <property type="entry name" value="ANK_REPEAT"/>
    <property type="match status" value="5"/>
</dbReference>
<feature type="repeat" description="ANK" evidence="5">
    <location>
        <begin position="602"/>
        <end position="634"/>
    </location>
</feature>
<dbReference type="SMART" id="SM00317">
    <property type="entry name" value="SET"/>
    <property type="match status" value="1"/>
</dbReference>
<dbReference type="InterPro" id="IPR043550">
    <property type="entry name" value="EHMT1/EHMT2"/>
</dbReference>
<dbReference type="Gene3D" id="1.25.40.20">
    <property type="entry name" value="Ankyrin repeat-containing domain"/>
    <property type="match status" value="2"/>
</dbReference>
<gene>
    <name evidence="9" type="ORF">RN001_004897</name>
</gene>
<dbReference type="SUPFAM" id="SSF82199">
    <property type="entry name" value="SET domain"/>
    <property type="match status" value="1"/>
</dbReference>
<dbReference type="InterPro" id="IPR046341">
    <property type="entry name" value="SET_dom_sf"/>
</dbReference>
<dbReference type="SMART" id="SM00248">
    <property type="entry name" value="ANK"/>
    <property type="match status" value="6"/>
</dbReference>
<feature type="compositionally biased region" description="Basic and acidic residues" evidence="6">
    <location>
        <begin position="227"/>
        <end position="247"/>
    </location>
</feature>
<keyword evidence="2" id="KW-0158">Chromosome</keyword>
<evidence type="ECO:0000259" key="8">
    <source>
        <dbReference type="PROSITE" id="PS50867"/>
    </source>
</evidence>
<dbReference type="Proteomes" id="UP001353858">
    <property type="component" value="Unassembled WGS sequence"/>
</dbReference>
<keyword evidence="10" id="KW-1185">Reference proteome</keyword>
<evidence type="ECO:0000259" key="7">
    <source>
        <dbReference type="PROSITE" id="PS50280"/>
    </source>
</evidence>
<dbReference type="InterPro" id="IPR001214">
    <property type="entry name" value="SET_dom"/>
</dbReference>
<dbReference type="Pfam" id="PF12796">
    <property type="entry name" value="Ank_2"/>
    <property type="match status" value="2"/>
</dbReference>
<dbReference type="GO" id="GO:0000122">
    <property type="term" value="P:negative regulation of transcription by RNA polymerase II"/>
    <property type="evidence" value="ECO:0007669"/>
    <property type="project" value="TreeGrafter"/>
</dbReference>
<evidence type="ECO:0000256" key="2">
    <source>
        <dbReference type="ARBA" id="ARBA00022454"/>
    </source>
</evidence>
<dbReference type="Pfam" id="PF13637">
    <property type="entry name" value="Ank_4"/>
    <property type="match status" value="1"/>
</dbReference>
<evidence type="ECO:0000256" key="6">
    <source>
        <dbReference type="SAM" id="MobiDB-lite"/>
    </source>
</evidence>
<feature type="repeat" description="ANK" evidence="5">
    <location>
        <begin position="688"/>
        <end position="720"/>
    </location>
</feature>
<dbReference type="Pfam" id="PF00856">
    <property type="entry name" value="SET"/>
    <property type="match status" value="1"/>
</dbReference>
<sequence length="1141" mass="129135">MEIESQEIEANTDKTFIDVILGEMKNQFNKTEKRNSPELINFTTEEEVYNNGNADSNLDLKIKTEDVAEITDTTSEEAVTIIKIEEVEEGKIELNCKVEDSIIEEESESNKEDIETPEEQEEKPRIVLTFRKPTVEDNVKTKKNSEGGVGSGRRTLRAKLQIVDDDKLILKRSARRRSRDCNESVLQSAIARKEKSYNEASKPQRLTRQLKATPKILENLANAALKLEKNRSDKSKLQRVPEKHKINENGSDNDTEDNMQSESDLENDRTYKKTKHKLYKSKHSVKRYKNVHSDLIKDSDSDHSSIHEDGGLKYNCNACDGKSKIYKTRASTEDKSCRRSHRLSSRNKEDSSTNDDTGKLEISVGDQDFTDPSDLEMSHQTSVRPCLCTQKTQFYISTAGDGVIYCTAIDNIGDKLIGCSRVVNGNEVSMMRPSTRVPYIILCEVHLNRMLRHNCCPKCGLFCTQGQFVQCERRHQYHRECQITQGDVDCCPHCGLSSPDFDILVTMHSSRKPIFLPQQKSYQPSAKMSFHYERSEDMEENDLKITPVTSTNLISLSKLDVSDSYDINSLVESVKAGDHEKLGIILGQQQNLKINTVFDEFHGGSVLHYAAENNMLTVVHLLVLAGAEVDVLNKDQNTPIVCAILAFKNSIVKYLIKAGASIYLKVSVFRFYTIQLLEKHLYLLKGTDGMTALHLAAKSGNLTACKLLLESSSRTSNYVNVADDGGWTPLVWACEHGHFEIAKYLLHKSADPLLRDVEQNIALHWAAFSGSSDIAELLLNYKSDINAVNAYGDTPLHIGARQNTYDCILILLIRGANVHLKNKTDELPLDCALPASECYNIISLNAYLHSLTTSDEKLSIQVVLCNDISRGQEKNPIQCVNILDDEEKPSDFIYVSVNCITSDDINIDRKISSVHSCACEERCSSFACVCCNNSLQCWYDEDGKLITHFNYLDPPMIFECNQLCNCNAIICNNRVVQHGLTTRFQLFKTNSRGWAVRTLCNISKGTFVCEYIGEIITDVEADRREDDSYVFDLDSRDSDAFCIDAKRYGNFARFINHSCDANLVPIRVFIEHQDIRFPRIAFFANRDISAEEELSFDYGERFWIIKYKSFTCTCGTANCKYSEETIATTVENYNKRVEEAM</sequence>
<dbReference type="GO" id="GO:0032259">
    <property type="term" value="P:methylation"/>
    <property type="evidence" value="ECO:0007669"/>
    <property type="project" value="UniProtKB-KW"/>
</dbReference>
<accession>A0AAN7SPP5</accession>
<evidence type="ECO:0000313" key="9">
    <source>
        <dbReference type="EMBL" id="KAK4881578.1"/>
    </source>
</evidence>
<evidence type="ECO:0000256" key="5">
    <source>
        <dbReference type="PROSITE-ProRule" id="PRU00023"/>
    </source>
</evidence>
<dbReference type="EMBL" id="JARPUR010000002">
    <property type="protein sequence ID" value="KAK4881578.1"/>
    <property type="molecule type" value="Genomic_DNA"/>
</dbReference>
<feature type="compositionally biased region" description="Basic residues" evidence="6">
    <location>
        <begin position="272"/>
        <end position="283"/>
    </location>
</feature>
<dbReference type="GO" id="GO:0005634">
    <property type="term" value="C:nucleus"/>
    <property type="evidence" value="ECO:0007669"/>
    <property type="project" value="InterPro"/>
</dbReference>
<dbReference type="SUPFAM" id="SSF48403">
    <property type="entry name" value="Ankyrin repeat"/>
    <property type="match status" value="1"/>
</dbReference>
<protein>
    <recommendedName>
        <fullName evidence="11">Histone-lysine N-methyltransferase EHMT2</fullName>
    </recommendedName>
</protein>
<dbReference type="InterPro" id="IPR036770">
    <property type="entry name" value="Ankyrin_rpt-contain_sf"/>
</dbReference>
<dbReference type="GO" id="GO:0000785">
    <property type="term" value="C:chromatin"/>
    <property type="evidence" value="ECO:0007669"/>
    <property type="project" value="TreeGrafter"/>
</dbReference>
<dbReference type="CDD" id="cd10543">
    <property type="entry name" value="SET_EHMT"/>
    <property type="match status" value="1"/>
</dbReference>
<dbReference type="InterPro" id="IPR007728">
    <property type="entry name" value="Pre-SET_dom"/>
</dbReference>
<dbReference type="PROSITE" id="PS50297">
    <property type="entry name" value="ANK_REP_REGION"/>
    <property type="match status" value="5"/>
</dbReference>
<dbReference type="Pfam" id="PF21533">
    <property type="entry name" value="EHMT1-2_CRR"/>
    <property type="match status" value="1"/>
</dbReference>
<comment type="caution">
    <text evidence="9">The sequence shown here is derived from an EMBL/GenBank/DDBJ whole genome shotgun (WGS) entry which is preliminary data.</text>
</comment>
<evidence type="ECO:0000313" key="10">
    <source>
        <dbReference type="Proteomes" id="UP001353858"/>
    </source>
</evidence>
<reference evidence="10" key="1">
    <citation type="submission" date="2023-01" db="EMBL/GenBank/DDBJ databases">
        <title>Key to firefly adult light organ development and bioluminescence: homeobox transcription factors regulate luciferase expression and transportation to peroxisome.</title>
        <authorList>
            <person name="Fu X."/>
        </authorList>
    </citation>
    <scope>NUCLEOTIDE SEQUENCE [LARGE SCALE GENOMIC DNA]</scope>
</reference>
<dbReference type="GO" id="GO:0046974">
    <property type="term" value="F:histone H3K9 methyltransferase activity"/>
    <property type="evidence" value="ECO:0007669"/>
    <property type="project" value="TreeGrafter"/>
</dbReference>
<feature type="repeat" description="ANK" evidence="5">
    <location>
        <begin position="725"/>
        <end position="757"/>
    </location>
</feature>
<evidence type="ECO:0000256" key="3">
    <source>
        <dbReference type="ARBA" id="ARBA00022603"/>
    </source>
</evidence>
<evidence type="ECO:0000256" key="4">
    <source>
        <dbReference type="ARBA" id="ARBA00022691"/>
    </source>
</evidence>
<feature type="domain" description="SET" evidence="7">
    <location>
        <begin position="982"/>
        <end position="1099"/>
    </location>
</feature>
<keyword evidence="4" id="KW-0949">S-adenosyl-L-methionine</keyword>
<dbReference type="CDD" id="cd20905">
    <property type="entry name" value="EHMT_ZBD"/>
    <property type="match status" value="1"/>
</dbReference>
<dbReference type="InterPro" id="IPR002110">
    <property type="entry name" value="Ankyrin_rpt"/>
</dbReference>
<feature type="compositionally biased region" description="Acidic residues" evidence="6">
    <location>
        <begin position="251"/>
        <end position="265"/>
    </location>
</feature>
<dbReference type="PANTHER" id="PTHR46307">
    <property type="entry name" value="G9A, ISOFORM B"/>
    <property type="match status" value="1"/>
</dbReference>
<organism evidence="9 10">
    <name type="scientific">Aquatica leii</name>
    <dbReference type="NCBI Taxonomy" id="1421715"/>
    <lineage>
        <taxon>Eukaryota</taxon>
        <taxon>Metazoa</taxon>
        <taxon>Ecdysozoa</taxon>
        <taxon>Arthropoda</taxon>
        <taxon>Hexapoda</taxon>
        <taxon>Insecta</taxon>
        <taxon>Pterygota</taxon>
        <taxon>Neoptera</taxon>
        <taxon>Endopterygota</taxon>
        <taxon>Coleoptera</taxon>
        <taxon>Polyphaga</taxon>
        <taxon>Elateriformia</taxon>
        <taxon>Elateroidea</taxon>
        <taxon>Lampyridae</taxon>
        <taxon>Luciolinae</taxon>
        <taxon>Aquatica</taxon>
    </lineage>
</organism>
<feature type="domain" description="Pre-SET" evidence="8">
    <location>
        <begin position="915"/>
        <end position="979"/>
    </location>
</feature>
<dbReference type="Gene3D" id="2.170.270.10">
    <property type="entry name" value="SET domain"/>
    <property type="match status" value="1"/>
</dbReference>
<feature type="region of interest" description="Disordered" evidence="6">
    <location>
        <begin position="103"/>
        <end position="122"/>
    </location>
</feature>
<dbReference type="SMART" id="SM00468">
    <property type="entry name" value="PreSET"/>
    <property type="match status" value="1"/>
</dbReference>
<dbReference type="GO" id="GO:0002039">
    <property type="term" value="F:p53 binding"/>
    <property type="evidence" value="ECO:0007669"/>
    <property type="project" value="InterPro"/>
</dbReference>
<dbReference type="PROSITE" id="PS50867">
    <property type="entry name" value="PRE_SET"/>
    <property type="match status" value="1"/>
</dbReference>
<dbReference type="InterPro" id="IPR047762">
    <property type="entry name" value="EHMT_CRR"/>
</dbReference>
<evidence type="ECO:0000256" key="1">
    <source>
        <dbReference type="ARBA" id="ARBA00004286"/>
    </source>
</evidence>
<dbReference type="PANTHER" id="PTHR46307:SF4">
    <property type="entry name" value="G9A, ISOFORM B"/>
    <property type="match status" value="1"/>
</dbReference>
<evidence type="ECO:0008006" key="11">
    <source>
        <dbReference type="Google" id="ProtNLM"/>
    </source>
</evidence>
<comment type="subcellular location">
    <subcellularLocation>
        <location evidence="1">Chromosome</location>
    </subcellularLocation>
</comment>
<keyword evidence="3" id="KW-0808">Transferase</keyword>
<feature type="region of interest" description="Disordered" evidence="6">
    <location>
        <begin position="330"/>
        <end position="363"/>
    </location>
</feature>
<proteinExistence type="predicted"/>
<keyword evidence="3" id="KW-0489">Methyltransferase</keyword>
<feature type="repeat" description="ANK" evidence="5">
    <location>
        <begin position="758"/>
        <end position="790"/>
    </location>
</feature>
<feature type="compositionally biased region" description="Basic and acidic residues" evidence="6">
    <location>
        <begin position="346"/>
        <end position="359"/>
    </location>
</feature>
<dbReference type="GO" id="GO:0008270">
    <property type="term" value="F:zinc ion binding"/>
    <property type="evidence" value="ECO:0007669"/>
    <property type="project" value="InterPro"/>
</dbReference>
<dbReference type="Pfam" id="PF05033">
    <property type="entry name" value="Pre-SET"/>
    <property type="match status" value="1"/>
</dbReference>
<keyword evidence="5" id="KW-0040">ANK repeat</keyword>